<dbReference type="AlphaFoldDB" id="A0A9D4CGM2"/>
<dbReference type="Proteomes" id="UP000828390">
    <property type="component" value="Unassembled WGS sequence"/>
</dbReference>
<accession>A0A9D4CGM2</accession>
<sequence>MGSYHRLQDHSVDLLLMEGNVIDDQLFMGSTVSVDLLLMESTVIVDLISMGSYQILQVHSVEKIVDGNYGVNQRLMGSTVLYLNVDLILMGRTLEYYRHTELTFF</sequence>
<gene>
    <name evidence="1" type="ORF">DPMN_049827</name>
</gene>
<protein>
    <submittedName>
        <fullName evidence="1">Uncharacterized protein</fullName>
    </submittedName>
</protein>
<evidence type="ECO:0000313" key="2">
    <source>
        <dbReference type="Proteomes" id="UP000828390"/>
    </source>
</evidence>
<proteinExistence type="predicted"/>
<reference evidence="1" key="2">
    <citation type="submission" date="2020-11" db="EMBL/GenBank/DDBJ databases">
        <authorList>
            <person name="McCartney M.A."/>
            <person name="Auch B."/>
            <person name="Kono T."/>
            <person name="Mallez S."/>
            <person name="Becker A."/>
            <person name="Gohl D.M."/>
            <person name="Silverstein K.A.T."/>
            <person name="Koren S."/>
            <person name="Bechman K.B."/>
            <person name="Herman A."/>
            <person name="Abrahante J.E."/>
            <person name="Garbe J."/>
        </authorList>
    </citation>
    <scope>NUCLEOTIDE SEQUENCE</scope>
    <source>
        <strain evidence="1">Duluth1</strain>
        <tissue evidence="1">Whole animal</tissue>
    </source>
</reference>
<dbReference type="EMBL" id="JAIWYP010000012">
    <property type="protein sequence ID" value="KAH3724025.1"/>
    <property type="molecule type" value="Genomic_DNA"/>
</dbReference>
<evidence type="ECO:0000313" key="1">
    <source>
        <dbReference type="EMBL" id="KAH3724025.1"/>
    </source>
</evidence>
<reference evidence="1" key="1">
    <citation type="journal article" date="2019" name="bioRxiv">
        <title>The Genome of the Zebra Mussel, Dreissena polymorpha: A Resource for Invasive Species Research.</title>
        <authorList>
            <person name="McCartney M.A."/>
            <person name="Auch B."/>
            <person name="Kono T."/>
            <person name="Mallez S."/>
            <person name="Zhang Y."/>
            <person name="Obille A."/>
            <person name="Becker A."/>
            <person name="Abrahante J.E."/>
            <person name="Garbe J."/>
            <person name="Badalamenti J.P."/>
            <person name="Herman A."/>
            <person name="Mangelson H."/>
            <person name="Liachko I."/>
            <person name="Sullivan S."/>
            <person name="Sone E.D."/>
            <person name="Koren S."/>
            <person name="Silverstein K.A.T."/>
            <person name="Beckman K.B."/>
            <person name="Gohl D.M."/>
        </authorList>
    </citation>
    <scope>NUCLEOTIDE SEQUENCE</scope>
    <source>
        <strain evidence="1">Duluth1</strain>
        <tissue evidence="1">Whole animal</tissue>
    </source>
</reference>
<organism evidence="1 2">
    <name type="scientific">Dreissena polymorpha</name>
    <name type="common">Zebra mussel</name>
    <name type="synonym">Mytilus polymorpha</name>
    <dbReference type="NCBI Taxonomy" id="45954"/>
    <lineage>
        <taxon>Eukaryota</taxon>
        <taxon>Metazoa</taxon>
        <taxon>Spiralia</taxon>
        <taxon>Lophotrochozoa</taxon>
        <taxon>Mollusca</taxon>
        <taxon>Bivalvia</taxon>
        <taxon>Autobranchia</taxon>
        <taxon>Heteroconchia</taxon>
        <taxon>Euheterodonta</taxon>
        <taxon>Imparidentia</taxon>
        <taxon>Neoheterodontei</taxon>
        <taxon>Myida</taxon>
        <taxon>Dreissenoidea</taxon>
        <taxon>Dreissenidae</taxon>
        <taxon>Dreissena</taxon>
    </lineage>
</organism>
<keyword evidence="2" id="KW-1185">Reference proteome</keyword>
<comment type="caution">
    <text evidence="1">The sequence shown here is derived from an EMBL/GenBank/DDBJ whole genome shotgun (WGS) entry which is preliminary data.</text>
</comment>
<name>A0A9D4CGM2_DREPO</name>